<sequence>MIPSAPPLHRIAFLGNHPPRMCGLATFTGDLRTAVAGALPGAECFVLAMTETGASHAYPSEVWLQIPENDTRAFGRAAEFLGEVNADVLCVQHEYGIFGDRDGERVLTLLEGATMPVVATLHTVLDRPTRGQFRVMEEVIRHADRLVVMTERSQRILTSVHDVRADRITVIPHGIPETPAENPPAGHKAEFDAVGRTVLLTFGLLSPGKGIEQAIRAMPAIVTHRPDALYLVVGATHPNILRREGEAHRDSLKRLAAQLGVSDHVRFLDRFVDLPTLTRAIATADIYLTPYLNEAQSVSGTLAYSFGMGKAVVSTPYWHAAELLAEGRGVLVPFTDPPAIAAAVVGLLADPDRLRAMRETAYMLGRDMRWSRIGERYRDVFDQVRLEASHRAKPRQASAVAKMAGVVAPLRPGSSPQGDVVPPVNLAHLAQLLDPTGLAQHATLAIIDRAHGYCLDDNARGLILATQLTAGRTAPPPAGDLFGITAAFVQHAWDAKAGRFRNFMAYDRRWLEVVGSDDSHGRAVWAIGTVAANAADASHRAWAYGLLEGAAPPVLALTSQRAWAFALLGTLEALATRPEDLRLARLRTTLAERLYDHLRGNRRPGWTWFEEIASYDNARLPQALIAAGHQAGRPEWATLGIEALDWLCEAQTAEAGHFRPIGSEGFWRRGKERAVYDQQPLEAAATISACLEAWRVTGDGVWLTEAQRAFAWFLGDNDLGQPLYDASTGGCCDGLLCDRVNGNQGAESTLAFLMASTELRAALNAASLSLADGFVQVAE</sequence>
<evidence type="ECO:0000313" key="2">
    <source>
        <dbReference type="EMBL" id="MBR0672704.1"/>
    </source>
</evidence>
<evidence type="ECO:0000313" key="3">
    <source>
        <dbReference type="Proteomes" id="UP001138751"/>
    </source>
</evidence>
<dbReference type="PANTHER" id="PTHR12526:SF572">
    <property type="entry name" value="BLL5144 PROTEIN"/>
    <property type="match status" value="1"/>
</dbReference>
<dbReference type="Proteomes" id="UP001138751">
    <property type="component" value="Unassembled WGS sequence"/>
</dbReference>
<keyword evidence="3" id="KW-1185">Reference proteome</keyword>
<feature type="domain" description="Glycosyltransferase subfamily 4-like N-terminal" evidence="1">
    <location>
        <begin position="65"/>
        <end position="176"/>
    </location>
</feature>
<dbReference type="PANTHER" id="PTHR12526">
    <property type="entry name" value="GLYCOSYLTRANSFERASE"/>
    <property type="match status" value="1"/>
</dbReference>
<accession>A0A9X9WZX5</accession>
<dbReference type="InterPro" id="IPR028098">
    <property type="entry name" value="Glyco_trans_4-like_N"/>
</dbReference>
<organism evidence="2 3">
    <name type="scientific">Neoroseomonas soli</name>
    <dbReference type="NCBI Taxonomy" id="1081025"/>
    <lineage>
        <taxon>Bacteria</taxon>
        <taxon>Pseudomonadati</taxon>
        <taxon>Pseudomonadota</taxon>
        <taxon>Alphaproteobacteria</taxon>
        <taxon>Acetobacterales</taxon>
        <taxon>Acetobacteraceae</taxon>
        <taxon>Neoroseomonas</taxon>
    </lineage>
</organism>
<dbReference type="AlphaFoldDB" id="A0A9X9WZX5"/>
<dbReference type="Pfam" id="PF13439">
    <property type="entry name" value="Glyco_transf_4"/>
    <property type="match status" value="1"/>
</dbReference>
<name>A0A9X9WZX5_9PROT</name>
<comment type="caution">
    <text evidence="2">The sequence shown here is derived from an EMBL/GenBank/DDBJ whole genome shotgun (WGS) entry which is preliminary data.</text>
</comment>
<dbReference type="GO" id="GO:0016757">
    <property type="term" value="F:glycosyltransferase activity"/>
    <property type="evidence" value="ECO:0007669"/>
    <property type="project" value="UniProtKB-ARBA"/>
</dbReference>
<proteinExistence type="predicted"/>
<protein>
    <submittedName>
        <fullName evidence="2">Glycosyltransferase</fullName>
    </submittedName>
</protein>
<dbReference type="Pfam" id="PF13692">
    <property type="entry name" value="Glyco_trans_1_4"/>
    <property type="match status" value="1"/>
</dbReference>
<dbReference type="SUPFAM" id="SSF48208">
    <property type="entry name" value="Six-hairpin glycosidases"/>
    <property type="match status" value="1"/>
</dbReference>
<dbReference type="CDD" id="cd03822">
    <property type="entry name" value="GT4_mannosyltransferase-like"/>
    <property type="match status" value="1"/>
</dbReference>
<dbReference type="InterPro" id="IPR008928">
    <property type="entry name" value="6-hairpin_glycosidase_sf"/>
</dbReference>
<dbReference type="EMBL" id="JAAEDM010000047">
    <property type="protein sequence ID" value="MBR0672704.1"/>
    <property type="molecule type" value="Genomic_DNA"/>
</dbReference>
<dbReference type="GO" id="GO:0005975">
    <property type="term" value="P:carbohydrate metabolic process"/>
    <property type="evidence" value="ECO:0007669"/>
    <property type="project" value="InterPro"/>
</dbReference>
<evidence type="ECO:0000259" key="1">
    <source>
        <dbReference type="Pfam" id="PF13439"/>
    </source>
</evidence>
<gene>
    <name evidence="2" type="ORF">GXW76_16110</name>
</gene>
<reference evidence="2" key="1">
    <citation type="submission" date="2020-01" db="EMBL/GenBank/DDBJ databases">
        <authorList>
            <person name="Rat A."/>
        </authorList>
    </citation>
    <scope>NUCLEOTIDE SEQUENCE</scope>
    <source>
        <strain evidence="2">LMG 31231</strain>
    </source>
</reference>
<reference evidence="2" key="2">
    <citation type="journal article" date="2021" name="Syst. Appl. Microbiol.">
        <title>Roseomonas hellenica sp. nov., isolated from roots of wild-growing Alkanna tinctoria.</title>
        <authorList>
            <person name="Rat A."/>
            <person name="Naranjo H.D."/>
            <person name="Lebbe L."/>
            <person name="Cnockaert M."/>
            <person name="Krigas N."/>
            <person name="Grigoriadou K."/>
            <person name="Maloupa E."/>
            <person name="Willems A."/>
        </authorList>
    </citation>
    <scope>NUCLEOTIDE SEQUENCE</scope>
    <source>
        <strain evidence="2">LMG 31231</strain>
    </source>
</reference>
<dbReference type="Gene3D" id="3.40.50.2000">
    <property type="entry name" value="Glycogen Phosphorylase B"/>
    <property type="match status" value="2"/>
</dbReference>
<dbReference type="SUPFAM" id="SSF53756">
    <property type="entry name" value="UDP-Glycosyltransferase/glycogen phosphorylase"/>
    <property type="match status" value="1"/>
</dbReference>